<evidence type="ECO:0000256" key="1">
    <source>
        <dbReference type="ARBA" id="ARBA00022801"/>
    </source>
</evidence>
<dbReference type="GO" id="GO:0016787">
    <property type="term" value="F:hydrolase activity"/>
    <property type="evidence" value="ECO:0007669"/>
    <property type="project" value="UniProtKB-KW"/>
</dbReference>
<dbReference type="InterPro" id="IPR029058">
    <property type="entry name" value="AB_hydrolase_fold"/>
</dbReference>
<sequence length="262" mass="28247">MFITLPSGPTLFVHERHGDHPTLVFLHYYGGSSRTWAPIIEALPRDMGVIAPDLRGWGRSERSTEGHTLAGYADDVEAVLANTQVGEYVLVGHSMGGKIAQLIASRRPAGLRGVVLVAPAPPTALALPLEVRAGMVAAYDTRESIEGALEHVLTGRPLTPQQREQVIEDSMSGTPEARLAWPMEISQTDITDAVRRIEVPVLVLSGDTDKVDTTDTLEAELMPRLAHAELRVLPGVGHLVPLEAPEEAARSIAAFVERLRAG</sequence>
<dbReference type="Pfam" id="PF12697">
    <property type="entry name" value="Abhydrolase_6"/>
    <property type="match status" value="1"/>
</dbReference>
<dbReference type="SUPFAM" id="SSF53474">
    <property type="entry name" value="alpha/beta-Hydrolases"/>
    <property type="match status" value="1"/>
</dbReference>
<dbReference type="InterPro" id="IPR000073">
    <property type="entry name" value="AB_hydrolase_1"/>
</dbReference>
<name>A0ABY4SY49_9GAMM</name>
<dbReference type="PRINTS" id="PR00412">
    <property type="entry name" value="EPOXHYDRLASE"/>
</dbReference>
<dbReference type="Proteomes" id="UP001056681">
    <property type="component" value="Chromosome"/>
</dbReference>
<dbReference type="InterPro" id="IPR000639">
    <property type="entry name" value="Epox_hydrolase-like"/>
</dbReference>
<dbReference type="InterPro" id="IPR050266">
    <property type="entry name" value="AB_hydrolase_sf"/>
</dbReference>
<evidence type="ECO:0000313" key="3">
    <source>
        <dbReference type="EMBL" id="URL56989.1"/>
    </source>
</evidence>
<proteinExistence type="predicted"/>
<keyword evidence="1 3" id="KW-0378">Hydrolase</keyword>
<evidence type="ECO:0000313" key="4">
    <source>
        <dbReference type="Proteomes" id="UP001056681"/>
    </source>
</evidence>
<evidence type="ECO:0000259" key="2">
    <source>
        <dbReference type="Pfam" id="PF12697"/>
    </source>
</evidence>
<dbReference type="PRINTS" id="PR00111">
    <property type="entry name" value="ABHYDROLASE"/>
</dbReference>
<gene>
    <name evidence="3" type="ORF">IM816_09950</name>
</gene>
<dbReference type="PANTHER" id="PTHR43798:SF31">
    <property type="entry name" value="AB HYDROLASE SUPERFAMILY PROTEIN YCLE"/>
    <property type="match status" value="1"/>
</dbReference>
<dbReference type="EMBL" id="CP063231">
    <property type="protein sequence ID" value="URL56989.1"/>
    <property type="molecule type" value="Genomic_DNA"/>
</dbReference>
<protein>
    <submittedName>
        <fullName evidence="3">Alpha/beta hydrolase</fullName>
    </submittedName>
</protein>
<dbReference type="RefSeq" id="WP_250337950.1">
    <property type="nucleotide sequence ID" value="NZ_CP063231.1"/>
</dbReference>
<dbReference type="Gene3D" id="3.40.50.1820">
    <property type="entry name" value="alpha/beta hydrolase"/>
    <property type="match status" value="1"/>
</dbReference>
<dbReference type="PANTHER" id="PTHR43798">
    <property type="entry name" value="MONOACYLGLYCEROL LIPASE"/>
    <property type="match status" value="1"/>
</dbReference>
<organism evidence="3 4">
    <name type="scientific">Luteibacter flocculans</name>
    <dbReference type="NCBI Taxonomy" id="2780091"/>
    <lineage>
        <taxon>Bacteria</taxon>
        <taxon>Pseudomonadati</taxon>
        <taxon>Pseudomonadota</taxon>
        <taxon>Gammaproteobacteria</taxon>
        <taxon>Lysobacterales</taxon>
        <taxon>Rhodanobacteraceae</taxon>
        <taxon>Luteibacter</taxon>
    </lineage>
</organism>
<accession>A0ABY4SY49</accession>
<feature type="domain" description="AB hydrolase-1" evidence="2">
    <location>
        <begin position="23"/>
        <end position="249"/>
    </location>
</feature>
<reference evidence="3" key="1">
    <citation type="submission" date="2020-10" db="EMBL/GenBank/DDBJ databases">
        <title>Whole-genome sequence of Luteibacter sp. EIF3.</title>
        <authorList>
            <person name="Friedrich I."/>
            <person name="Hertel R."/>
            <person name="Daniel R."/>
        </authorList>
    </citation>
    <scope>NUCLEOTIDE SEQUENCE</scope>
    <source>
        <strain evidence="3">EIF3</strain>
    </source>
</reference>
<keyword evidence="4" id="KW-1185">Reference proteome</keyword>